<evidence type="ECO:0000313" key="3">
    <source>
        <dbReference type="Proteomes" id="UP001164746"/>
    </source>
</evidence>
<feature type="region of interest" description="Disordered" evidence="1">
    <location>
        <begin position="56"/>
        <end position="100"/>
    </location>
</feature>
<feature type="region of interest" description="Disordered" evidence="1">
    <location>
        <begin position="178"/>
        <end position="198"/>
    </location>
</feature>
<reference evidence="2" key="1">
    <citation type="submission" date="2022-11" db="EMBL/GenBank/DDBJ databases">
        <title>Centuries of genome instability and evolution in soft-shell clam transmissible cancer (bioRxiv).</title>
        <authorList>
            <person name="Hart S.F.M."/>
            <person name="Yonemitsu M.A."/>
            <person name="Giersch R.M."/>
            <person name="Beal B.F."/>
            <person name="Arriagada G."/>
            <person name="Davis B.W."/>
            <person name="Ostrander E.A."/>
            <person name="Goff S.P."/>
            <person name="Metzger M.J."/>
        </authorList>
    </citation>
    <scope>NUCLEOTIDE SEQUENCE</scope>
    <source>
        <strain evidence="2">MELC-2E11</strain>
        <tissue evidence="2">Siphon/mantle</tissue>
    </source>
</reference>
<proteinExistence type="predicted"/>
<feature type="compositionally biased region" description="Basic and acidic residues" evidence="1">
    <location>
        <begin position="186"/>
        <end position="196"/>
    </location>
</feature>
<sequence>MPLYHRPYDTTGNEYATHGQINRELIMSTSAMEDNYDITNRSRARDREVLTAANRAITTDGYSNSSEQAPSSMGRQRRSTVRSFRSAPRSQSVPVKRPTYSADTTTNIISSSGLKASAPPTPSQYVNYSKHLDLNKSLQNSQYEPIYNYVFDTGDGSRSYTVEPLSLAYDNEDTDIPDEYVPFKPRYREPSPDRDYSQMSVLPYIPKRDPTKNSLQDDLNFNALVAQSASRARKALENINWANYDSAGLVLSVEGEYIPPEQNTALGFRYVSRPIMLKVPAAQRVSYKDSDNAFTKYMTDLRKFRDEIRQRLEEGYSTLNKHSATHYETPAIDYSSTPSYTSSYSRPTRSYRRYVTSGDDESKFGHSLELYPVTSGTSG</sequence>
<dbReference type="Proteomes" id="UP001164746">
    <property type="component" value="Chromosome 8"/>
</dbReference>
<gene>
    <name evidence="2" type="ORF">MAR_025806</name>
</gene>
<evidence type="ECO:0000313" key="2">
    <source>
        <dbReference type="EMBL" id="WAR11626.1"/>
    </source>
</evidence>
<keyword evidence="3" id="KW-1185">Reference proteome</keyword>
<evidence type="ECO:0000256" key="1">
    <source>
        <dbReference type="SAM" id="MobiDB-lite"/>
    </source>
</evidence>
<dbReference type="EMBL" id="CP111019">
    <property type="protein sequence ID" value="WAR11626.1"/>
    <property type="molecule type" value="Genomic_DNA"/>
</dbReference>
<feature type="compositionally biased region" description="Low complexity" evidence="1">
    <location>
        <begin position="334"/>
        <end position="349"/>
    </location>
</feature>
<protein>
    <submittedName>
        <fullName evidence="2">Uncharacterized protein</fullName>
    </submittedName>
</protein>
<feature type="region of interest" description="Disordered" evidence="1">
    <location>
        <begin position="330"/>
        <end position="349"/>
    </location>
</feature>
<accession>A0ABY7ES42</accession>
<name>A0ABY7ES42_MYAAR</name>
<organism evidence="2 3">
    <name type="scientific">Mya arenaria</name>
    <name type="common">Soft-shell clam</name>
    <dbReference type="NCBI Taxonomy" id="6604"/>
    <lineage>
        <taxon>Eukaryota</taxon>
        <taxon>Metazoa</taxon>
        <taxon>Spiralia</taxon>
        <taxon>Lophotrochozoa</taxon>
        <taxon>Mollusca</taxon>
        <taxon>Bivalvia</taxon>
        <taxon>Autobranchia</taxon>
        <taxon>Heteroconchia</taxon>
        <taxon>Euheterodonta</taxon>
        <taxon>Imparidentia</taxon>
        <taxon>Neoheterodontei</taxon>
        <taxon>Myida</taxon>
        <taxon>Myoidea</taxon>
        <taxon>Myidae</taxon>
        <taxon>Mya</taxon>
    </lineage>
</organism>
<feature type="compositionally biased region" description="Polar residues" evidence="1">
    <location>
        <begin position="56"/>
        <end position="74"/>
    </location>
</feature>